<organism evidence="7">
    <name type="scientific">Anthurium amnicola</name>
    <dbReference type="NCBI Taxonomy" id="1678845"/>
    <lineage>
        <taxon>Eukaryota</taxon>
        <taxon>Viridiplantae</taxon>
        <taxon>Streptophyta</taxon>
        <taxon>Embryophyta</taxon>
        <taxon>Tracheophyta</taxon>
        <taxon>Spermatophyta</taxon>
        <taxon>Magnoliopsida</taxon>
        <taxon>Liliopsida</taxon>
        <taxon>Araceae</taxon>
        <taxon>Pothoideae</taxon>
        <taxon>Potheae</taxon>
        <taxon>Anthurium</taxon>
    </lineage>
</organism>
<keyword evidence="4" id="KW-0804">Transcription</keyword>
<reference evidence="7" key="1">
    <citation type="submission" date="2015-07" db="EMBL/GenBank/DDBJ databases">
        <title>Transcriptome Assembly of Anthurium amnicola.</title>
        <authorList>
            <person name="Suzuki J."/>
        </authorList>
    </citation>
    <scope>NUCLEOTIDE SEQUENCE</scope>
</reference>
<evidence type="ECO:0000313" key="7">
    <source>
        <dbReference type="EMBL" id="JAT52033.1"/>
    </source>
</evidence>
<feature type="domain" description="WRKY" evidence="6">
    <location>
        <begin position="112"/>
        <end position="177"/>
    </location>
</feature>
<dbReference type="PROSITE" id="PS50811">
    <property type="entry name" value="WRKY"/>
    <property type="match status" value="1"/>
</dbReference>
<dbReference type="GO" id="GO:0043565">
    <property type="term" value="F:sequence-specific DNA binding"/>
    <property type="evidence" value="ECO:0007669"/>
    <property type="project" value="InterPro"/>
</dbReference>
<name>A0A1D1YBM4_9ARAE</name>
<dbReference type="PANTHER" id="PTHR31221:SF283">
    <property type="entry name" value="WRKY DOMAIN-CONTAINING PROTEIN"/>
    <property type="match status" value="1"/>
</dbReference>
<evidence type="ECO:0000259" key="6">
    <source>
        <dbReference type="PROSITE" id="PS50811"/>
    </source>
</evidence>
<evidence type="ECO:0000256" key="1">
    <source>
        <dbReference type="ARBA" id="ARBA00004123"/>
    </source>
</evidence>
<gene>
    <name evidence="7" type="primary">WRKY51</name>
    <name evidence="7" type="ORF">g.34845</name>
</gene>
<dbReference type="GO" id="GO:0003700">
    <property type="term" value="F:DNA-binding transcription factor activity"/>
    <property type="evidence" value="ECO:0007669"/>
    <property type="project" value="InterPro"/>
</dbReference>
<evidence type="ECO:0000256" key="4">
    <source>
        <dbReference type="ARBA" id="ARBA00023163"/>
    </source>
</evidence>
<dbReference type="PANTHER" id="PTHR31221">
    <property type="entry name" value="WRKY TRANSCRIPTION FACTOR PROTEIN 1-RELATED"/>
    <property type="match status" value="1"/>
</dbReference>
<dbReference type="Gene3D" id="2.20.25.80">
    <property type="entry name" value="WRKY domain"/>
    <property type="match status" value="1"/>
</dbReference>
<dbReference type="AlphaFoldDB" id="A0A1D1YBM4"/>
<keyword evidence="2" id="KW-0805">Transcription regulation</keyword>
<dbReference type="InterPro" id="IPR003657">
    <property type="entry name" value="WRKY_dom"/>
</dbReference>
<dbReference type="GO" id="GO:0005634">
    <property type="term" value="C:nucleus"/>
    <property type="evidence" value="ECO:0007669"/>
    <property type="project" value="UniProtKB-SubCell"/>
</dbReference>
<proteinExistence type="predicted"/>
<evidence type="ECO:0000256" key="3">
    <source>
        <dbReference type="ARBA" id="ARBA00023125"/>
    </source>
</evidence>
<dbReference type="SUPFAM" id="SSF118290">
    <property type="entry name" value="WRKY DNA-binding domain"/>
    <property type="match status" value="1"/>
</dbReference>
<keyword evidence="3" id="KW-0238">DNA-binding</keyword>
<accession>A0A1D1YBM4</accession>
<sequence length="225" mass="24384">AMELTQTSIPFPSLLAEDSLQFPNYSHVPIAGGASEAAPAFDISDYMAFHGGWLEGSPLLEVQHQNTVLPAEGGATNDPGTVGQTSDFMKCNVELEGIKVEPGVRIGFRTMSDVDVLDDGYKWRKYGKKSVKNSPNPRNYYRCSAEGCGVKKRVERDGDDHRYVITTYDGVHNHLQPGVAYYPAPRSRTTAVAANDGGSAATTWMDTLTAAPQPWEAEQGAHSCS</sequence>
<dbReference type="Pfam" id="PF03106">
    <property type="entry name" value="WRKY"/>
    <property type="match status" value="1"/>
</dbReference>
<dbReference type="FunFam" id="2.20.25.80:FF:000003">
    <property type="entry name" value="WRKY transcription factor 57"/>
    <property type="match status" value="1"/>
</dbReference>
<evidence type="ECO:0000256" key="5">
    <source>
        <dbReference type="ARBA" id="ARBA00023242"/>
    </source>
</evidence>
<keyword evidence="5" id="KW-0539">Nucleus</keyword>
<dbReference type="InterPro" id="IPR036576">
    <property type="entry name" value="WRKY_dom_sf"/>
</dbReference>
<evidence type="ECO:0000256" key="2">
    <source>
        <dbReference type="ARBA" id="ARBA00023015"/>
    </source>
</evidence>
<feature type="non-terminal residue" evidence="7">
    <location>
        <position position="1"/>
    </location>
</feature>
<comment type="subcellular location">
    <subcellularLocation>
        <location evidence="1">Nucleus</location>
    </subcellularLocation>
</comment>
<dbReference type="InterPro" id="IPR044810">
    <property type="entry name" value="WRKY_plant"/>
</dbReference>
<protein>
    <submittedName>
        <fullName evidence="7">Putative WRKY transcription factor 51</fullName>
    </submittedName>
</protein>
<dbReference type="EMBL" id="GDJX01015903">
    <property type="protein sequence ID" value="JAT52033.1"/>
    <property type="molecule type" value="Transcribed_RNA"/>
</dbReference>
<dbReference type="SMART" id="SM00774">
    <property type="entry name" value="WRKY"/>
    <property type="match status" value="1"/>
</dbReference>